<keyword evidence="1" id="KW-0812">Transmembrane</keyword>
<comment type="caution">
    <text evidence="2">The sequence shown here is derived from an EMBL/GenBank/DDBJ whole genome shotgun (WGS) entry which is preliminary data.</text>
</comment>
<feature type="transmembrane region" description="Helical" evidence="1">
    <location>
        <begin position="146"/>
        <end position="167"/>
    </location>
</feature>
<keyword evidence="3" id="KW-1185">Reference proteome</keyword>
<proteinExistence type="predicted"/>
<gene>
    <name evidence="2" type="ORF">PN36_02125</name>
</gene>
<feature type="transmembrane region" description="Helical" evidence="1">
    <location>
        <begin position="89"/>
        <end position="106"/>
    </location>
</feature>
<feature type="transmembrane region" description="Helical" evidence="1">
    <location>
        <begin position="204"/>
        <end position="223"/>
    </location>
</feature>
<accession>A0A0A6RXF5</accession>
<feature type="transmembrane region" description="Helical" evidence="1">
    <location>
        <begin position="257"/>
        <end position="273"/>
    </location>
</feature>
<evidence type="ECO:0000256" key="1">
    <source>
        <dbReference type="SAM" id="Phobius"/>
    </source>
</evidence>
<feature type="transmembrane region" description="Helical" evidence="1">
    <location>
        <begin position="118"/>
        <end position="140"/>
    </location>
</feature>
<name>A0A0A6RXF5_9GAMM</name>
<sequence length="488" mass="56357">MAESGIISYNLYGNPSEGATDFLWMLILSIFYHIGFDTYLSATFLSALSLFGTAFILFKITDSDNIRVFLFILVMLLGMPPIFSAVQGFSTLFFGFFILLSIFFYLKGKLAPLVISSLLTCLIRPDGIVFVAPLIAFFLVLDKENIFKNISYVVFLAIIPGLVYFFWRFQYFNNLFPLPFYVKSNFERFAILFNEAALKTNLKLIVKLIPVMFIVFLGINKLNANKNKIYFLLVSTVFIPFLFYSAMNLEQNVAGRFQYPMAISIIAISLIFYNLFQVIWIYVALLCSLMLMAPSYINATLDTISIPYENPIYISKSLNRLQCNGTMMITEAGRLPYYSKWQAIDLWGLNTPALSKTLVSPQFVRDYNPDLIVLHSGEYSRFINQDNLITDGSKTWINMVKNAYVGAATYGDYQLFMVPFFQTEKCWVCQLKKRLKELVNRNTEFDRYDMYMIRKDSLCFSGVKKIILEHGAVDYQTYFDRKSHFINR</sequence>
<feature type="transmembrane region" description="Helical" evidence="1">
    <location>
        <begin position="30"/>
        <end position="58"/>
    </location>
</feature>
<evidence type="ECO:0000313" key="3">
    <source>
        <dbReference type="Proteomes" id="UP000030428"/>
    </source>
</evidence>
<evidence type="ECO:0008006" key="4">
    <source>
        <dbReference type="Google" id="ProtNLM"/>
    </source>
</evidence>
<dbReference type="EMBL" id="JSZA02000005">
    <property type="protein sequence ID" value="KHD08571.1"/>
    <property type="molecule type" value="Genomic_DNA"/>
</dbReference>
<dbReference type="AlphaFoldDB" id="A0A0A6RXF5"/>
<evidence type="ECO:0000313" key="2">
    <source>
        <dbReference type="EMBL" id="KHD08571.1"/>
    </source>
</evidence>
<keyword evidence="1" id="KW-1133">Transmembrane helix</keyword>
<feature type="transmembrane region" description="Helical" evidence="1">
    <location>
        <begin position="229"/>
        <end position="245"/>
    </location>
</feature>
<keyword evidence="1" id="KW-0472">Membrane</keyword>
<protein>
    <recommendedName>
        <fullName evidence="4">Glycosyltransferase RgtA/B/C/D-like domain-containing protein</fullName>
    </recommendedName>
</protein>
<dbReference type="Proteomes" id="UP000030428">
    <property type="component" value="Unassembled WGS sequence"/>
</dbReference>
<organism evidence="2 3">
    <name type="scientific">Candidatus Thiomargarita nelsonii</name>
    <dbReference type="NCBI Taxonomy" id="1003181"/>
    <lineage>
        <taxon>Bacteria</taxon>
        <taxon>Pseudomonadati</taxon>
        <taxon>Pseudomonadota</taxon>
        <taxon>Gammaproteobacteria</taxon>
        <taxon>Thiotrichales</taxon>
        <taxon>Thiotrichaceae</taxon>
        <taxon>Thiomargarita</taxon>
    </lineage>
</organism>
<reference evidence="2 3" key="1">
    <citation type="journal article" date="2016" name="Front. Microbiol.">
        <title>Single-Cell (Meta-)Genomics of a Dimorphic Candidatus Thiomargarita nelsonii Reveals Genomic Plasticity.</title>
        <authorList>
            <person name="Flood B.E."/>
            <person name="Fliss P."/>
            <person name="Jones D.S."/>
            <person name="Dick G.J."/>
            <person name="Jain S."/>
            <person name="Kaster A.K."/>
            <person name="Winkel M."/>
            <person name="Mussmann M."/>
            <person name="Bailey J."/>
        </authorList>
    </citation>
    <scope>NUCLEOTIDE SEQUENCE [LARGE SCALE GENOMIC DNA]</scope>
    <source>
        <strain evidence="2">Hydrate Ridge</strain>
    </source>
</reference>
<feature type="transmembrane region" description="Helical" evidence="1">
    <location>
        <begin position="65"/>
        <end position="83"/>
    </location>
</feature>